<feature type="compositionally biased region" description="Basic and acidic residues" evidence="1">
    <location>
        <begin position="104"/>
        <end position="115"/>
    </location>
</feature>
<dbReference type="EMBL" id="VSRR010001602">
    <property type="protein sequence ID" value="MPC26475.1"/>
    <property type="molecule type" value="Genomic_DNA"/>
</dbReference>
<feature type="region of interest" description="Disordered" evidence="1">
    <location>
        <begin position="99"/>
        <end position="127"/>
    </location>
</feature>
<keyword evidence="3" id="KW-1185">Reference proteome</keyword>
<name>A0A5B7DYS7_PORTR</name>
<dbReference type="AlphaFoldDB" id="A0A5B7DYS7"/>
<evidence type="ECO:0000313" key="3">
    <source>
        <dbReference type="Proteomes" id="UP000324222"/>
    </source>
</evidence>
<evidence type="ECO:0000256" key="1">
    <source>
        <dbReference type="SAM" id="MobiDB-lite"/>
    </source>
</evidence>
<comment type="caution">
    <text evidence="2">The sequence shown here is derived from an EMBL/GenBank/DDBJ whole genome shotgun (WGS) entry which is preliminary data.</text>
</comment>
<reference evidence="2 3" key="1">
    <citation type="submission" date="2019-05" db="EMBL/GenBank/DDBJ databases">
        <title>Another draft genome of Portunus trituberculatus and its Hox gene families provides insights of decapod evolution.</title>
        <authorList>
            <person name="Jeong J.-H."/>
            <person name="Song I."/>
            <person name="Kim S."/>
            <person name="Choi T."/>
            <person name="Kim D."/>
            <person name="Ryu S."/>
            <person name="Kim W."/>
        </authorList>
    </citation>
    <scope>NUCLEOTIDE SEQUENCE [LARGE SCALE GENOMIC DNA]</scope>
    <source>
        <tissue evidence="2">Muscle</tissue>
    </source>
</reference>
<gene>
    <name evidence="2" type="ORF">E2C01_019614</name>
</gene>
<protein>
    <submittedName>
        <fullName evidence="2">Uncharacterized protein</fullName>
    </submittedName>
</protein>
<organism evidence="2 3">
    <name type="scientific">Portunus trituberculatus</name>
    <name type="common">Swimming crab</name>
    <name type="synonym">Neptunus trituberculatus</name>
    <dbReference type="NCBI Taxonomy" id="210409"/>
    <lineage>
        <taxon>Eukaryota</taxon>
        <taxon>Metazoa</taxon>
        <taxon>Ecdysozoa</taxon>
        <taxon>Arthropoda</taxon>
        <taxon>Crustacea</taxon>
        <taxon>Multicrustacea</taxon>
        <taxon>Malacostraca</taxon>
        <taxon>Eumalacostraca</taxon>
        <taxon>Eucarida</taxon>
        <taxon>Decapoda</taxon>
        <taxon>Pleocyemata</taxon>
        <taxon>Brachyura</taxon>
        <taxon>Eubrachyura</taxon>
        <taxon>Portunoidea</taxon>
        <taxon>Portunidae</taxon>
        <taxon>Portuninae</taxon>
        <taxon>Portunus</taxon>
    </lineage>
</organism>
<dbReference type="Proteomes" id="UP000324222">
    <property type="component" value="Unassembled WGS sequence"/>
</dbReference>
<accession>A0A5B7DYS7</accession>
<proteinExistence type="predicted"/>
<evidence type="ECO:0000313" key="2">
    <source>
        <dbReference type="EMBL" id="MPC26475.1"/>
    </source>
</evidence>
<sequence length="127" mass="14576">MRFSDQVVSELIHTCYNSKTKPAEEQLSPGAGEVSLCVYLKSSSVRWLTESVLGGKARVLRRHTHQPRALKTCGECGLTWLTERGRVWCEGEWVEEEEEELREEMEHMDDLREPREDGDEGGVCQDH</sequence>